<organism evidence="4 5">
    <name type="scientific">Seiridium unicorne</name>
    <dbReference type="NCBI Taxonomy" id="138068"/>
    <lineage>
        <taxon>Eukaryota</taxon>
        <taxon>Fungi</taxon>
        <taxon>Dikarya</taxon>
        <taxon>Ascomycota</taxon>
        <taxon>Pezizomycotina</taxon>
        <taxon>Sordariomycetes</taxon>
        <taxon>Xylariomycetidae</taxon>
        <taxon>Amphisphaeriales</taxon>
        <taxon>Sporocadaceae</taxon>
        <taxon>Seiridium</taxon>
    </lineage>
</organism>
<dbReference type="PANTHER" id="PTHR10334">
    <property type="entry name" value="CYSTEINE-RICH SECRETORY PROTEIN-RELATED"/>
    <property type="match status" value="1"/>
</dbReference>
<dbReference type="InterPro" id="IPR034113">
    <property type="entry name" value="SCP_GAPR1-like"/>
</dbReference>
<reference evidence="4 5" key="1">
    <citation type="journal article" date="2024" name="J. Plant Pathol.">
        <title>Sequence and assembly of the genome of Seiridium unicorne, isolate CBS 538.82, causal agent of cypress canker disease.</title>
        <authorList>
            <person name="Scali E."/>
            <person name="Rocca G.D."/>
            <person name="Danti R."/>
            <person name="Garbelotto M."/>
            <person name="Barberini S."/>
            <person name="Baroncelli R."/>
            <person name="Emiliani G."/>
        </authorList>
    </citation>
    <scope>NUCLEOTIDE SEQUENCE [LARGE SCALE GENOMIC DNA]</scope>
    <source>
        <strain evidence="4 5">BM-138-508</strain>
    </source>
</reference>
<dbReference type="InterPro" id="IPR035940">
    <property type="entry name" value="CAP_sf"/>
</dbReference>
<dbReference type="PRINTS" id="PR00838">
    <property type="entry name" value="V5ALLERGEN"/>
</dbReference>
<feature type="compositionally biased region" description="Low complexity" evidence="1">
    <location>
        <begin position="82"/>
        <end position="105"/>
    </location>
</feature>
<evidence type="ECO:0000313" key="4">
    <source>
        <dbReference type="EMBL" id="KAK9422866.1"/>
    </source>
</evidence>
<dbReference type="SMART" id="SM00198">
    <property type="entry name" value="SCP"/>
    <property type="match status" value="1"/>
</dbReference>
<dbReference type="InterPro" id="IPR018244">
    <property type="entry name" value="Allrgn_V5/Tpx1_CS"/>
</dbReference>
<dbReference type="Gene3D" id="3.40.33.10">
    <property type="entry name" value="CAP"/>
    <property type="match status" value="1"/>
</dbReference>
<dbReference type="CDD" id="cd05382">
    <property type="entry name" value="CAP_GAPR1-like"/>
    <property type="match status" value="1"/>
</dbReference>
<evidence type="ECO:0000256" key="1">
    <source>
        <dbReference type="SAM" id="MobiDB-lite"/>
    </source>
</evidence>
<protein>
    <submittedName>
        <fullName evidence="4">CAP domain-containing protein</fullName>
    </submittedName>
</protein>
<dbReference type="SUPFAM" id="SSF55797">
    <property type="entry name" value="PR-1-like"/>
    <property type="match status" value="1"/>
</dbReference>
<name>A0ABR2V7S0_9PEZI</name>
<evidence type="ECO:0000256" key="2">
    <source>
        <dbReference type="SAM" id="SignalP"/>
    </source>
</evidence>
<dbReference type="InterPro" id="IPR001283">
    <property type="entry name" value="CRISP-related"/>
</dbReference>
<dbReference type="InterPro" id="IPR014044">
    <property type="entry name" value="CAP_dom"/>
</dbReference>
<dbReference type="PRINTS" id="PR00837">
    <property type="entry name" value="V5TPXLIKE"/>
</dbReference>
<dbReference type="PROSITE" id="PS01009">
    <property type="entry name" value="CRISP_1"/>
    <property type="match status" value="1"/>
</dbReference>
<dbReference type="Pfam" id="PF00188">
    <property type="entry name" value="CAP"/>
    <property type="match status" value="1"/>
</dbReference>
<evidence type="ECO:0000313" key="5">
    <source>
        <dbReference type="Proteomes" id="UP001408356"/>
    </source>
</evidence>
<keyword evidence="2" id="KW-0732">Signal</keyword>
<accession>A0ABR2V7S0</accession>
<evidence type="ECO:0000259" key="3">
    <source>
        <dbReference type="SMART" id="SM00198"/>
    </source>
</evidence>
<gene>
    <name evidence="4" type="ORF">SUNI508_04533</name>
</gene>
<feature type="domain" description="SCP" evidence="3">
    <location>
        <begin position="109"/>
        <end position="242"/>
    </location>
</feature>
<feature type="compositionally biased region" description="Polar residues" evidence="1">
    <location>
        <begin position="106"/>
        <end position="120"/>
    </location>
</feature>
<comment type="caution">
    <text evidence="4">The sequence shown here is derived from an EMBL/GenBank/DDBJ whole genome shotgun (WGS) entry which is preliminary data.</text>
</comment>
<feature type="signal peptide" evidence="2">
    <location>
        <begin position="1"/>
        <end position="18"/>
    </location>
</feature>
<dbReference type="Proteomes" id="UP001408356">
    <property type="component" value="Unassembled WGS sequence"/>
</dbReference>
<feature type="chain" id="PRO_5046695747" evidence="2">
    <location>
        <begin position="19"/>
        <end position="246"/>
    </location>
</feature>
<dbReference type="EMBL" id="JARVKF010000101">
    <property type="protein sequence ID" value="KAK9422866.1"/>
    <property type="molecule type" value="Genomic_DNA"/>
</dbReference>
<proteinExistence type="predicted"/>
<feature type="region of interest" description="Disordered" evidence="1">
    <location>
        <begin position="82"/>
        <end position="120"/>
    </location>
</feature>
<keyword evidence="5" id="KW-1185">Reference proteome</keyword>
<sequence>MRFSTGLTLAAALLGVDAACIGQSRRPSGHHFPSGQRSSSAAATAVPTVIPTVVPATSTIATTSLAATTSAVATTASSVTTEAAEVTSYTTSSAPAATTSAASSSGLTDDQQNALDAQNSARSDVGSAALVWDDDLASEAQAWAEHLVTVGDLVHSEVSNEGENLYMGSGDSTPFVNAANMWIDEKSSYNGEAITTTNYLTFGHYTQIVWSSTTNVGMGLATGSDGAVYVVARYSPPGNYIGETAY</sequence>
<dbReference type="InterPro" id="IPR002413">
    <property type="entry name" value="V5_allergen-like"/>
</dbReference>